<sequence length="299" mass="30335">MLDGQLSLTGTVSPGAHAARSAHLLIGVGLICLFLAGCASRTTRAPVVDMTATPAPAPAAAGGTYVVKPGDTLYGIARANGVDVESLKRWNNIVDSNHLAVGQVLKLSAPSGAASASAGGSKTAPATPVRPPEQKTEPTPLPPPPGEEPASPAAAANNPAPTPPAPADTPKPARAADAGSVNWGWPAQGQVITTFSTSTKGIDIAGNPGDPVVAAADGKVMYSGNGVRGLGNLIIINHTSGFITAYAHNRTLLVKTGQEVKKGAKIAEVGQTDTTSPRLHFEIRRQGTPVDPLTYLPAR</sequence>
<feature type="compositionally biased region" description="Low complexity" evidence="2">
    <location>
        <begin position="111"/>
        <end position="127"/>
    </location>
</feature>
<dbReference type="RefSeq" id="WP_086072245.1">
    <property type="nucleotide sequence ID" value="NZ_CP021109.1"/>
</dbReference>
<dbReference type="InterPro" id="IPR018392">
    <property type="entry name" value="LysM"/>
</dbReference>
<dbReference type="PROSITE" id="PS51782">
    <property type="entry name" value="LYSM"/>
    <property type="match status" value="1"/>
</dbReference>
<reference evidence="4 5" key="1">
    <citation type="submission" date="2017-05" db="EMBL/GenBank/DDBJ databases">
        <title>Complete and WGS of Bordetella genogroups.</title>
        <authorList>
            <person name="Spilker T."/>
            <person name="LiPuma J."/>
        </authorList>
    </citation>
    <scope>NUCLEOTIDE SEQUENCE [LARGE SCALE GENOMIC DNA]</scope>
    <source>
        <strain evidence="4 5">AU17164</strain>
    </source>
</reference>
<feature type="compositionally biased region" description="Low complexity" evidence="2">
    <location>
        <begin position="148"/>
        <end position="159"/>
    </location>
</feature>
<evidence type="ECO:0000256" key="1">
    <source>
        <dbReference type="ARBA" id="ARBA00038420"/>
    </source>
</evidence>
<evidence type="ECO:0000259" key="3">
    <source>
        <dbReference type="PROSITE" id="PS51782"/>
    </source>
</evidence>
<dbReference type="Pfam" id="PF01551">
    <property type="entry name" value="Peptidase_M23"/>
    <property type="match status" value="1"/>
</dbReference>
<dbReference type="EMBL" id="CP021109">
    <property type="protein sequence ID" value="ARP86454.1"/>
    <property type="molecule type" value="Genomic_DNA"/>
</dbReference>
<evidence type="ECO:0000256" key="2">
    <source>
        <dbReference type="SAM" id="MobiDB-lite"/>
    </source>
</evidence>
<dbReference type="Gene3D" id="2.70.70.10">
    <property type="entry name" value="Glucose Permease (Domain IIA)"/>
    <property type="match status" value="1"/>
</dbReference>
<dbReference type="PANTHER" id="PTHR21666">
    <property type="entry name" value="PEPTIDASE-RELATED"/>
    <property type="match status" value="1"/>
</dbReference>
<dbReference type="SUPFAM" id="SSF51261">
    <property type="entry name" value="Duplicated hybrid motif"/>
    <property type="match status" value="1"/>
</dbReference>
<dbReference type="InterPro" id="IPR011055">
    <property type="entry name" value="Dup_hybrid_motif"/>
</dbReference>
<evidence type="ECO:0000313" key="4">
    <source>
        <dbReference type="EMBL" id="ARP86454.1"/>
    </source>
</evidence>
<protein>
    <submittedName>
        <fullName evidence="4">Peptidase</fullName>
    </submittedName>
</protein>
<keyword evidence="5" id="KW-1185">Reference proteome</keyword>
<dbReference type="CDD" id="cd00118">
    <property type="entry name" value="LysM"/>
    <property type="match status" value="1"/>
</dbReference>
<gene>
    <name evidence="4" type="ORF">CAL13_09770</name>
</gene>
<proteinExistence type="inferred from homology"/>
<dbReference type="Proteomes" id="UP000194139">
    <property type="component" value="Chromosome"/>
</dbReference>
<feature type="region of interest" description="Disordered" evidence="2">
    <location>
        <begin position="111"/>
        <end position="182"/>
    </location>
</feature>
<dbReference type="InterPro" id="IPR016047">
    <property type="entry name" value="M23ase_b-sheet_dom"/>
</dbReference>
<evidence type="ECO:0000313" key="5">
    <source>
        <dbReference type="Proteomes" id="UP000194139"/>
    </source>
</evidence>
<dbReference type="InterPro" id="IPR036779">
    <property type="entry name" value="LysM_dom_sf"/>
</dbReference>
<dbReference type="CDD" id="cd12797">
    <property type="entry name" value="M23_peptidase"/>
    <property type="match status" value="1"/>
</dbReference>
<organism evidence="4 5">
    <name type="scientific">Bordetella genomosp. 9</name>
    <dbReference type="NCBI Taxonomy" id="1416803"/>
    <lineage>
        <taxon>Bacteria</taxon>
        <taxon>Pseudomonadati</taxon>
        <taxon>Pseudomonadota</taxon>
        <taxon>Betaproteobacteria</taxon>
        <taxon>Burkholderiales</taxon>
        <taxon>Alcaligenaceae</taxon>
        <taxon>Bordetella</taxon>
    </lineage>
</organism>
<dbReference type="InterPro" id="IPR050570">
    <property type="entry name" value="Cell_wall_metabolism_enzyme"/>
</dbReference>
<accession>A0A1W6YZT3</accession>
<feature type="compositionally biased region" description="Pro residues" evidence="2">
    <location>
        <begin position="160"/>
        <end position="169"/>
    </location>
</feature>
<dbReference type="AlphaFoldDB" id="A0A1W6YZT3"/>
<dbReference type="Gene3D" id="3.10.350.10">
    <property type="entry name" value="LysM domain"/>
    <property type="match status" value="1"/>
</dbReference>
<dbReference type="SMART" id="SM00257">
    <property type="entry name" value="LysM"/>
    <property type="match status" value="1"/>
</dbReference>
<dbReference type="PANTHER" id="PTHR21666:SF263">
    <property type="entry name" value="MUREIN HYDROLASE ACTIVATOR NLPD"/>
    <property type="match status" value="1"/>
</dbReference>
<dbReference type="Pfam" id="PF01476">
    <property type="entry name" value="LysM"/>
    <property type="match status" value="1"/>
</dbReference>
<feature type="domain" description="LysM" evidence="3">
    <location>
        <begin position="63"/>
        <end position="107"/>
    </location>
</feature>
<dbReference type="GO" id="GO:0004222">
    <property type="term" value="F:metalloendopeptidase activity"/>
    <property type="evidence" value="ECO:0007669"/>
    <property type="project" value="TreeGrafter"/>
</dbReference>
<name>A0A1W6YZT3_9BORD</name>
<comment type="similarity">
    <text evidence="1">Belongs to the E.coli NlpD/Haemophilus LppB family.</text>
</comment>